<name>A0A0B1TDN3_OESDE</name>
<proteinExistence type="predicted"/>
<dbReference type="PROSITE" id="PS50175">
    <property type="entry name" value="ASP_PROT_RETROV"/>
    <property type="match status" value="1"/>
</dbReference>
<evidence type="ECO:0000259" key="3">
    <source>
        <dbReference type="PROSITE" id="PS50175"/>
    </source>
</evidence>
<feature type="region of interest" description="Disordered" evidence="2">
    <location>
        <begin position="75"/>
        <end position="96"/>
    </location>
</feature>
<dbReference type="AlphaFoldDB" id="A0A0B1TDN3"/>
<protein>
    <submittedName>
        <fullName evidence="4">Tas retrotransposon peptidase A16</fullName>
    </submittedName>
</protein>
<dbReference type="OrthoDB" id="7697989at2759"/>
<feature type="region of interest" description="Disordered" evidence="2">
    <location>
        <begin position="173"/>
        <end position="197"/>
    </location>
</feature>
<feature type="compositionally biased region" description="Polar residues" evidence="2">
    <location>
        <begin position="82"/>
        <end position="95"/>
    </location>
</feature>
<dbReference type="PANTHER" id="PTHR47331:SF5">
    <property type="entry name" value="RIBONUCLEASE H"/>
    <property type="match status" value="1"/>
</dbReference>
<dbReference type="Proteomes" id="UP000053660">
    <property type="component" value="Unassembled WGS sequence"/>
</dbReference>
<evidence type="ECO:0000256" key="1">
    <source>
        <dbReference type="ARBA" id="ARBA00022801"/>
    </source>
</evidence>
<keyword evidence="1" id="KW-0378">Hydrolase</keyword>
<evidence type="ECO:0000256" key="2">
    <source>
        <dbReference type="SAM" id="MobiDB-lite"/>
    </source>
</evidence>
<dbReference type="InterPro" id="IPR001995">
    <property type="entry name" value="Peptidase_A2_cat"/>
</dbReference>
<accession>A0A0B1TDN3</accession>
<feature type="domain" description="Peptidase A2" evidence="3">
    <location>
        <begin position="237"/>
        <end position="353"/>
    </location>
</feature>
<gene>
    <name evidence="4" type="ORF">OESDEN_05867</name>
</gene>
<dbReference type="GO" id="GO:0006508">
    <property type="term" value="P:proteolysis"/>
    <property type="evidence" value="ECO:0007669"/>
    <property type="project" value="InterPro"/>
</dbReference>
<dbReference type="InterPro" id="IPR021109">
    <property type="entry name" value="Peptidase_aspartic_dom_sf"/>
</dbReference>
<dbReference type="EMBL" id="KN550420">
    <property type="protein sequence ID" value="KHJ94206.1"/>
    <property type="molecule type" value="Genomic_DNA"/>
</dbReference>
<dbReference type="SUPFAM" id="SSF50630">
    <property type="entry name" value="Acid proteases"/>
    <property type="match status" value="1"/>
</dbReference>
<organism evidence="4 5">
    <name type="scientific">Oesophagostomum dentatum</name>
    <name type="common">Nodular worm</name>
    <dbReference type="NCBI Taxonomy" id="61180"/>
    <lineage>
        <taxon>Eukaryota</taxon>
        <taxon>Metazoa</taxon>
        <taxon>Ecdysozoa</taxon>
        <taxon>Nematoda</taxon>
        <taxon>Chromadorea</taxon>
        <taxon>Rhabditida</taxon>
        <taxon>Rhabditina</taxon>
        <taxon>Rhabditomorpha</taxon>
        <taxon>Strongyloidea</taxon>
        <taxon>Strongylidae</taxon>
        <taxon>Oesophagostomum</taxon>
    </lineage>
</organism>
<evidence type="ECO:0000313" key="4">
    <source>
        <dbReference type="EMBL" id="KHJ94206.1"/>
    </source>
</evidence>
<dbReference type="Pfam" id="PF05585">
    <property type="entry name" value="DUF1758"/>
    <property type="match status" value="1"/>
</dbReference>
<keyword evidence="5" id="KW-1185">Reference proteome</keyword>
<dbReference type="InterPro" id="IPR008737">
    <property type="entry name" value="DUF1758"/>
</dbReference>
<sequence>MDNNRMWRRLILSKLPDEESERVLRKEHKEGRPFSMDEILEILENSIAMKETIALTTDALQDRLNFNHVEPLRYQETHTRQSRGNSGASAVQSSRPRAHCIYGSPSHGAWHCPTFTTPEARRNEVVKRKLCWKCFNSNHGSSDCKLMKACPKCAKDHHSSLCTADRATGSVSHSQRGFAQPRPTFQSQPARNPRTSQNAEVVYCDSNTPAEAPEEQYVLMAATALAFSMESMDYEPVTVFFDTGAQKSFINTERSASLQLPTTRNTSFTVSGFGGRIENFASSEVSLTLKNPTSRKVIKGVAIHTKSPLTSAMSTAKLSLADKKFIRKQKIKVAQPTLEDRLITPDILVGQDLIDSFLLRDQPCVTLPSGLVLTPTVFGFAISERSTVRGPKTPRMH</sequence>
<reference evidence="4 5" key="1">
    <citation type="submission" date="2014-03" db="EMBL/GenBank/DDBJ databases">
        <title>Draft genome of the hookworm Oesophagostomum dentatum.</title>
        <authorList>
            <person name="Mitreva M."/>
        </authorList>
    </citation>
    <scope>NUCLEOTIDE SEQUENCE [LARGE SCALE GENOMIC DNA]</scope>
    <source>
        <strain evidence="4 5">OD-Hann</strain>
    </source>
</reference>
<dbReference type="GO" id="GO:0004190">
    <property type="term" value="F:aspartic-type endopeptidase activity"/>
    <property type="evidence" value="ECO:0007669"/>
    <property type="project" value="InterPro"/>
</dbReference>
<evidence type="ECO:0000313" key="5">
    <source>
        <dbReference type="Proteomes" id="UP000053660"/>
    </source>
</evidence>
<dbReference type="PANTHER" id="PTHR47331">
    <property type="entry name" value="PHD-TYPE DOMAIN-CONTAINING PROTEIN"/>
    <property type="match status" value="1"/>
</dbReference>
<dbReference type="Gene3D" id="2.40.70.10">
    <property type="entry name" value="Acid Proteases"/>
    <property type="match status" value="1"/>
</dbReference>